<accession>A0A975GMT7</accession>
<evidence type="ECO:0000313" key="1">
    <source>
        <dbReference type="EMBL" id="QTA86158.1"/>
    </source>
</evidence>
<dbReference type="KEGG" id="dmm:dnm_021790"/>
<reference evidence="1" key="1">
    <citation type="journal article" date="2021" name="Microb. Physiol.">
        <title>Proteogenomic Insights into the Physiology of Marine, Sulfate-Reducing, Filamentous Desulfonema limicola and Desulfonema magnum.</title>
        <authorList>
            <person name="Schnaars V."/>
            <person name="Wohlbrand L."/>
            <person name="Scheve S."/>
            <person name="Hinrichs C."/>
            <person name="Reinhardt R."/>
            <person name="Rabus R."/>
        </authorList>
    </citation>
    <scope>NUCLEOTIDE SEQUENCE</scope>
    <source>
        <strain evidence="1">4be13</strain>
    </source>
</reference>
<organism evidence="1 2">
    <name type="scientific">Desulfonema magnum</name>
    <dbReference type="NCBI Taxonomy" id="45655"/>
    <lineage>
        <taxon>Bacteria</taxon>
        <taxon>Pseudomonadati</taxon>
        <taxon>Thermodesulfobacteriota</taxon>
        <taxon>Desulfobacteria</taxon>
        <taxon>Desulfobacterales</taxon>
        <taxon>Desulfococcaceae</taxon>
        <taxon>Desulfonema</taxon>
    </lineage>
</organism>
<protein>
    <submittedName>
        <fullName evidence="1">Uncharacterized protein</fullName>
    </submittedName>
</protein>
<dbReference type="EMBL" id="CP061800">
    <property type="protein sequence ID" value="QTA86158.1"/>
    <property type="molecule type" value="Genomic_DNA"/>
</dbReference>
<evidence type="ECO:0000313" key="2">
    <source>
        <dbReference type="Proteomes" id="UP000663722"/>
    </source>
</evidence>
<dbReference type="AlphaFoldDB" id="A0A975GMT7"/>
<gene>
    <name evidence="1" type="ORF">dnm_021790</name>
</gene>
<proteinExistence type="predicted"/>
<sequence>MPSPRDPETRGMPLLQICRPHGTWEHGGGAGVKNARIVRALIKE</sequence>
<keyword evidence="2" id="KW-1185">Reference proteome</keyword>
<name>A0A975GMT7_9BACT</name>
<dbReference type="Proteomes" id="UP000663722">
    <property type="component" value="Chromosome"/>
</dbReference>